<evidence type="ECO:0000256" key="7">
    <source>
        <dbReference type="SAM" id="Phobius"/>
    </source>
</evidence>
<feature type="compositionally biased region" description="Polar residues" evidence="6">
    <location>
        <begin position="964"/>
        <end position="979"/>
    </location>
</feature>
<feature type="compositionally biased region" description="Basic and acidic residues" evidence="6">
    <location>
        <begin position="168"/>
        <end position="178"/>
    </location>
</feature>
<evidence type="ECO:0000256" key="1">
    <source>
        <dbReference type="ARBA" id="ARBA00004308"/>
    </source>
</evidence>
<keyword evidence="3 7" id="KW-1133">Transmembrane helix</keyword>
<feature type="region of interest" description="Disordered" evidence="6">
    <location>
        <begin position="935"/>
        <end position="986"/>
    </location>
</feature>
<keyword evidence="10" id="KW-1185">Reference proteome</keyword>
<keyword evidence="4 7" id="KW-0472">Membrane</keyword>
<feature type="compositionally biased region" description="Polar residues" evidence="6">
    <location>
        <begin position="496"/>
        <end position="514"/>
    </location>
</feature>
<comment type="caution">
    <text evidence="9">The sequence shown here is derived from an EMBL/GenBank/DDBJ whole genome shotgun (WGS) entry which is preliminary data.</text>
</comment>
<evidence type="ECO:0000313" key="9">
    <source>
        <dbReference type="EMBL" id="CAH3160121.1"/>
    </source>
</evidence>
<evidence type="ECO:0000256" key="3">
    <source>
        <dbReference type="ARBA" id="ARBA00022989"/>
    </source>
</evidence>
<evidence type="ECO:0000259" key="8">
    <source>
        <dbReference type="PROSITE" id="PS51469"/>
    </source>
</evidence>
<evidence type="ECO:0000313" key="10">
    <source>
        <dbReference type="Proteomes" id="UP001159405"/>
    </source>
</evidence>
<feature type="compositionally biased region" description="Polar residues" evidence="6">
    <location>
        <begin position="1015"/>
        <end position="1040"/>
    </location>
</feature>
<dbReference type="InterPro" id="IPR012919">
    <property type="entry name" value="SUN_dom"/>
</dbReference>
<feature type="compositionally biased region" description="Basic and acidic residues" evidence="6">
    <location>
        <begin position="521"/>
        <end position="531"/>
    </location>
</feature>
<name>A0ABN8QA69_9CNID</name>
<comment type="subcellular location">
    <subcellularLocation>
        <location evidence="1">Endomembrane system</location>
    </subcellularLocation>
</comment>
<accession>A0ABN8QA69</accession>
<feature type="compositionally biased region" description="Basic and acidic residues" evidence="6">
    <location>
        <begin position="190"/>
        <end position="201"/>
    </location>
</feature>
<keyword evidence="5" id="KW-0175">Coiled coil</keyword>
<dbReference type="Pfam" id="PF07738">
    <property type="entry name" value="Sad1_UNC"/>
    <property type="match status" value="1"/>
</dbReference>
<dbReference type="InterPro" id="IPR045120">
    <property type="entry name" value="Suco/Slp1-like"/>
</dbReference>
<feature type="coiled-coil region" evidence="5">
    <location>
        <begin position="791"/>
        <end position="825"/>
    </location>
</feature>
<dbReference type="EMBL" id="CALNXK010000115">
    <property type="protein sequence ID" value="CAH3160121.1"/>
    <property type="molecule type" value="Genomic_DNA"/>
</dbReference>
<feature type="transmembrane region" description="Helical" evidence="7">
    <location>
        <begin position="838"/>
        <end position="856"/>
    </location>
</feature>
<feature type="region of interest" description="Disordered" evidence="6">
    <location>
        <begin position="1011"/>
        <end position="1051"/>
    </location>
</feature>
<evidence type="ECO:0000256" key="2">
    <source>
        <dbReference type="ARBA" id="ARBA00022692"/>
    </source>
</evidence>
<sequence>MLNPCSTQVWFIVELCDLAQVKSIQIANFELFSSTPESFRVYVSKRYPTREWTVLGTFQAREERTIQTFPLDEPIYAKYFKVEMLSHFGSEHYCPLSLLRVHGSSMMEELEDHETDGQEENDNSDSDSDVPVLPSDPSAKVEDQTQNLLERAADTVFNLVKKFTGNGHDNKQDKEGYDSKLGTQDNKMTASEKESQGESKGKIVTLVGHEELNENSQMTSDNACILKQGHSRDRNASQGKCVSGNISHEGSPPCSKADNEGETRTCSPAPSACQLFAQVLGHYSLGCFVGRILFSKNENFTVSINLATSGDYKRNSILTHAKGKGESYQKKESQDQEKVPAEQAGEPSTVDNSEENSAELDIVDQEFSVIIPEMSSSVLKISNEVTSSGASGVSEYVDPSPGVLQPSESLNIFVSEDEKKRETDDKTPSLAEVSVVTSLPLNATLPASSSVVLKSSQVPVIKDSFVDVPQGESKLHDQQELNKQPVQSIPDRPSTVLESEQAHSVTKGTSQQPLPMNAKDISSKDEEKIEDNVTVTDELNGSKGEDKTEATSSECKGPNLIHIMSQSSPDIDVLETKLTDKDGREGTAQLPEEVQLEKEPIHSAIEASESTKATDFSSINLEPVRTEGEGLKPDLDNQELGIESTKLESKMLESENVGPVIQPTIPPSIDITDTSDPVVPLPAPPVIGDTSLPSHEFSTAASSAEATLDTSILSKAQQAAVSSSAGVSSWVGSGGQMESIFVRLSNKIKVLEQNLNMSTLYMEQLHQRYRKSVEELQKNSDKKVALLTNATKKAETIINNQKEQITKLQSKLDNLTNAVGDMKARMDPLNKEVMERHVIGLCIEIVLILLLFILFAKRNNNQVTSNSVHLMNGHGPPRLAIEDSKRSKAAVLSEVPRLSGKEQRLFSFVKMAEPESIVGGTDTDHHDNKLVKAGFHTMHESKKRRHRKRKGSSTPELLPDSPFYETSNGPEPSPESHSSADAPRSAGVVSRTAGLLFSSARGFFGRLHNPWKQAKPSTVHSDPNVSARSELSQASKSSPRPDNPGLSRAKSLELVPEYINSKTCTTTTSSTDPFFRVWRDVEAPTRFLLP</sequence>
<evidence type="ECO:0000256" key="6">
    <source>
        <dbReference type="SAM" id="MobiDB-lite"/>
    </source>
</evidence>
<dbReference type="PANTHER" id="PTHR12953:SF0">
    <property type="entry name" value="SUN DOMAIN-CONTAINING OSSIFICATION FACTOR"/>
    <property type="match status" value="1"/>
</dbReference>
<keyword evidence="2 7" id="KW-0812">Transmembrane</keyword>
<dbReference type="InterPro" id="IPR008979">
    <property type="entry name" value="Galactose-bd-like_sf"/>
</dbReference>
<gene>
    <name evidence="9" type="ORF">PLOB_00003945</name>
</gene>
<feature type="region of interest" description="Disordered" evidence="6">
    <location>
        <begin position="107"/>
        <end position="143"/>
    </location>
</feature>
<dbReference type="PANTHER" id="PTHR12953">
    <property type="entry name" value="MEMBRANE PROTEIN CH1 RELATED"/>
    <property type="match status" value="1"/>
</dbReference>
<protein>
    <recommendedName>
        <fullName evidence="8">SUN domain-containing protein</fullName>
    </recommendedName>
</protein>
<evidence type="ECO:0000256" key="4">
    <source>
        <dbReference type="ARBA" id="ARBA00023136"/>
    </source>
</evidence>
<feature type="region of interest" description="Disordered" evidence="6">
    <location>
        <begin position="163"/>
        <end position="201"/>
    </location>
</feature>
<evidence type="ECO:0000256" key="5">
    <source>
        <dbReference type="SAM" id="Coils"/>
    </source>
</evidence>
<feature type="region of interest" description="Disordered" evidence="6">
    <location>
        <begin position="234"/>
        <end position="267"/>
    </location>
</feature>
<feature type="compositionally biased region" description="Basic residues" evidence="6">
    <location>
        <begin position="941"/>
        <end position="951"/>
    </location>
</feature>
<organism evidence="9 10">
    <name type="scientific">Porites lobata</name>
    <dbReference type="NCBI Taxonomy" id="104759"/>
    <lineage>
        <taxon>Eukaryota</taxon>
        <taxon>Metazoa</taxon>
        <taxon>Cnidaria</taxon>
        <taxon>Anthozoa</taxon>
        <taxon>Hexacorallia</taxon>
        <taxon>Scleractinia</taxon>
        <taxon>Fungiina</taxon>
        <taxon>Poritidae</taxon>
        <taxon>Porites</taxon>
    </lineage>
</organism>
<dbReference type="Gene3D" id="2.60.120.260">
    <property type="entry name" value="Galactose-binding domain-like"/>
    <property type="match status" value="1"/>
</dbReference>
<feature type="compositionally biased region" description="Polar residues" evidence="6">
    <location>
        <begin position="236"/>
        <end position="248"/>
    </location>
</feature>
<feature type="region of interest" description="Disordered" evidence="6">
    <location>
        <begin position="322"/>
        <end position="356"/>
    </location>
</feature>
<reference evidence="9 10" key="1">
    <citation type="submission" date="2022-05" db="EMBL/GenBank/DDBJ databases">
        <authorList>
            <consortium name="Genoscope - CEA"/>
            <person name="William W."/>
        </authorList>
    </citation>
    <scope>NUCLEOTIDE SEQUENCE [LARGE SCALE GENOMIC DNA]</scope>
</reference>
<feature type="compositionally biased region" description="Basic and acidic residues" evidence="6">
    <location>
        <begin position="323"/>
        <end position="340"/>
    </location>
</feature>
<feature type="compositionally biased region" description="Acidic residues" evidence="6">
    <location>
        <begin position="108"/>
        <end position="128"/>
    </location>
</feature>
<feature type="region of interest" description="Disordered" evidence="6">
    <location>
        <begin position="470"/>
        <end position="560"/>
    </location>
</feature>
<feature type="domain" description="SUN" evidence="8">
    <location>
        <begin position="1"/>
        <end position="106"/>
    </location>
</feature>
<dbReference type="PROSITE" id="PS51469">
    <property type="entry name" value="SUN"/>
    <property type="match status" value="1"/>
</dbReference>
<feature type="compositionally biased region" description="Low complexity" evidence="6">
    <location>
        <begin position="129"/>
        <end position="138"/>
    </location>
</feature>
<dbReference type="Proteomes" id="UP001159405">
    <property type="component" value="Unassembled WGS sequence"/>
</dbReference>
<proteinExistence type="predicted"/>
<dbReference type="SUPFAM" id="SSF49785">
    <property type="entry name" value="Galactose-binding domain-like"/>
    <property type="match status" value="1"/>
</dbReference>